<gene>
    <name evidence="1" type="ORF">Clopa_3078</name>
</gene>
<reference evidence="1 2" key="1">
    <citation type="submission" date="2012-01" db="EMBL/GenBank/DDBJ databases">
        <title>Complete sequence of chromosome of Clostridium pasteurianum BC1.</title>
        <authorList>
            <consortium name="US DOE Joint Genome Institute"/>
            <person name="Lucas S."/>
            <person name="Han J."/>
            <person name="Lapidus A."/>
            <person name="Cheng J.-F."/>
            <person name="Goodwin L."/>
            <person name="Pitluck S."/>
            <person name="Peters L."/>
            <person name="Mikhailova N."/>
            <person name="Teshima H."/>
            <person name="Detter J.C."/>
            <person name="Han C."/>
            <person name="Tapia R."/>
            <person name="Land M."/>
            <person name="Hauser L."/>
            <person name="Kyrpides N."/>
            <person name="Ivanova N."/>
            <person name="Pagani I."/>
            <person name="Dunn J."/>
            <person name="Taghavi S."/>
            <person name="Francis A."/>
            <person name="van der Lelie D."/>
            <person name="Woyke T."/>
        </authorList>
    </citation>
    <scope>NUCLEOTIDE SEQUENCE [LARGE SCALE GENOMIC DNA]</scope>
    <source>
        <strain evidence="1 2">BC1</strain>
    </source>
</reference>
<evidence type="ECO:0008006" key="3">
    <source>
        <dbReference type="Google" id="ProtNLM"/>
    </source>
</evidence>
<dbReference type="Proteomes" id="UP000013523">
    <property type="component" value="Chromosome"/>
</dbReference>
<proteinExistence type="predicted"/>
<dbReference type="STRING" id="86416.Clopa_3078"/>
<name>R4K5Q1_CLOPA</name>
<dbReference type="KEGG" id="cpas:Clopa_3078"/>
<dbReference type="InterPro" id="IPR029044">
    <property type="entry name" value="Nucleotide-diphossugar_trans"/>
</dbReference>
<protein>
    <recommendedName>
        <fullName evidence="3">Nucleotide-diphospho-sugar transferase</fullName>
    </recommendedName>
</protein>
<keyword evidence="2" id="KW-1185">Reference proteome</keyword>
<dbReference type="eggNOG" id="COG1442">
    <property type="taxonomic scope" value="Bacteria"/>
</dbReference>
<dbReference type="RefSeq" id="WP_015616195.1">
    <property type="nucleotide sequence ID" value="NC_021182.1"/>
</dbReference>
<sequence>MEHNYCTIFSRDSLYKGLILYDSLIKYDKSFCLFAICLEEDIRALLVSMNLPNMAVIGMSNIENEDYELAMARYNRNLKEFAWTAKAPMILYIFKYYPDIPSLIYIDGDTKFFSSPLPIFQEFSNYSVMLTRERFYIPDKDNMYRLYGSYNGGFLAFKRDHNAIEALQWFRKKCLQWCYNRSENGLYGDQIYLDSLPKMFKNVVVTENIGINATAWHSHASIIDKQNDVVRINNVPIIFYHYSGLVYYNLYQFELCFYIDLPQNLINLIYVPYLMELRQKIWYVEQFRANFYNSTIKIVQNGFYRNYYQLL</sequence>
<dbReference type="HOGENOM" id="CLU_057826_0_0_9"/>
<organism evidence="1 2">
    <name type="scientific">Clostridium pasteurianum BC1</name>
    <dbReference type="NCBI Taxonomy" id="86416"/>
    <lineage>
        <taxon>Bacteria</taxon>
        <taxon>Bacillati</taxon>
        <taxon>Bacillota</taxon>
        <taxon>Clostridia</taxon>
        <taxon>Eubacteriales</taxon>
        <taxon>Clostridiaceae</taxon>
        <taxon>Clostridium</taxon>
    </lineage>
</organism>
<accession>R4K5Q1</accession>
<dbReference type="SUPFAM" id="SSF53448">
    <property type="entry name" value="Nucleotide-diphospho-sugar transferases"/>
    <property type="match status" value="1"/>
</dbReference>
<evidence type="ECO:0000313" key="2">
    <source>
        <dbReference type="Proteomes" id="UP000013523"/>
    </source>
</evidence>
<dbReference type="EMBL" id="CP003261">
    <property type="protein sequence ID" value="AGK97903.1"/>
    <property type="molecule type" value="Genomic_DNA"/>
</dbReference>
<dbReference type="PATRIC" id="fig|86416.3.peg.3067"/>
<dbReference type="OrthoDB" id="186344at2"/>
<dbReference type="AlphaFoldDB" id="R4K5Q1"/>
<dbReference type="Gene3D" id="3.90.550.10">
    <property type="entry name" value="Spore Coat Polysaccharide Biosynthesis Protein SpsA, Chain A"/>
    <property type="match status" value="1"/>
</dbReference>
<evidence type="ECO:0000313" key="1">
    <source>
        <dbReference type="EMBL" id="AGK97903.1"/>
    </source>
</evidence>